<dbReference type="SUPFAM" id="SSF55781">
    <property type="entry name" value="GAF domain-like"/>
    <property type="match status" value="2"/>
</dbReference>
<keyword evidence="7" id="KW-1185">Reference proteome</keyword>
<comment type="caution">
    <text evidence="6">The sequence shown here is derived from an EMBL/GenBank/DDBJ whole genome shotgun (WGS) entry which is preliminary data.</text>
</comment>
<evidence type="ECO:0000313" key="7">
    <source>
        <dbReference type="Proteomes" id="UP001596039"/>
    </source>
</evidence>
<dbReference type="SMART" id="SM00065">
    <property type="entry name" value="GAF"/>
    <property type="match status" value="2"/>
</dbReference>
<dbReference type="Gene3D" id="1.20.5.1930">
    <property type="match status" value="1"/>
</dbReference>
<sequence>MATSDPIAFPDAARSEFETTIEQLVTQAQRVLQTQGRLRALLRANRLVVEELELKEVLRRIVEAALDLVDARYGALGVIGPDGRLEQFIHVGISPDDAEAIGHLPHGDGLLGAVIDEATAIRLENIHSDPRSVGFPEHHPPMEAFLGVPIRVRDEVYGNLYLTNPVSGSFSAEDEELVGVLAATAGIAIENARLFDSARRRERWSSALADVSAALLSGDSDALAVVVEHVAALIEADLVQVVIEGEAPGTVEVAAARGEGSDALKGASYPAEGTLAGRVLASGEAALFDEVKSVDGVGVGEGFGPTFVVPLEAFGHSIGVLSVSRLPDAPRFSTSDLAMATEFGAQASVALELARGRLDREQLELLDDRSRIARDLHDHVIQRLFGAGLSLQSLAARASGGVRDGILGQVDAIDAAISEIRTVIFALSTPTRGAEDSVRHRLLDLVTEAGEVLDATPRISFSGPVDLLIRDVLAEDVTAVVREALSNVARHAQASQVEVDVSVDGAELRVRIDDDGVGFEPNGRASGTHNLAVRARQLGGDCTIATRAEGGTRVLWRVPVTENGVA</sequence>
<evidence type="ECO:0000259" key="5">
    <source>
        <dbReference type="SMART" id="SM00387"/>
    </source>
</evidence>
<dbReference type="InterPro" id="IPR011712">
    <property type="entry name" value="Sig_transdc_His_kin_sub3_dim/P"/>
</dbReference>
<dbReference type="InterPro" id="IPR036890">
    <property type="entry name" value="HATPase_C_sf"/>
</dbReference>
<dbReference type="Gene3D" id="3.30.450.40">
    <property type="match status" value="2"/>
</dbReference>
<dbReference type="Proteomes" id="UP001596039">
    <property type="component" value="Unassembled WGS sequence"/>
</dbReference>
<evidence type="ECO:0000256" key="2">
    <source>
        <dbReference type="ARBA" id="ARBA00022777"/>
    </source>
</evidence>
<accession>A0ABW0NTD2</accession>
<dbReference type="InterPro" id="IPR003594">
    <property type="entry name" value="HATPase_dom"/>
</dbReference>
<dbReference type="EMBL" id="JBHSMG010000002">
    <property type="protein sequence ID" value="MFC5502134.1"/>
    <property type="molecule type" value="Genomic_DNA"/>
</dbReference>
<dbReference type="Pfam" id="PF02518">
    <property type="entry name" value="HATPase_c"/>
    <property type="match status" value="1"/>
</dbReference>
<keyword evidence="1" id="KW-0808">Transferase</keyword>
<name>A0ABW0NTD2_9MICO</name>
<dbReference type="RefSeq" id="WP_386739836.1">
    <property type="nucleotide sequence ID" value="NZ_JBHSMG010000002.1"/>
</dbReference>
<dbReference type="PANTHER" id="PTHR24421:SF56">
    <property type="entry name" value="OXYGEN SENSOR HISTIDINE KINASE RESPONSE REGULATOR DOST"/>
    <property type="match status" value="1"/>
</dbReference>
<dbReference type="PANTHER" id="PTHR24421">
    <property type="entry name" value="NITRATE/NITRITE SENSOR PROTEIN NARX-RELATED"/>
    <property type="match status" value="1"/>
</dbReference>
<protein>
    <submittedName>
        <fullName evidence="6">GAF domain-containing protein</fullName>
    </submittedName>
</protein>
<dbReference type="SMART" id="SM00387">
    <property type="entry name" value="HATPase_c"/>
    <property type="match status" value="1"/>
</dbReference>
<organism evidence="6 7">
    <name type="scientific">Lysinimonas soli</name>
    <dbReference type="NCBI Taxonomy" id="1074233"/>
    <lineage>
        <taxon>Bacteria</taxon>
        <taxon>Bacillati</taxon>
        <taxon>Actinomycetota</taxon>
        <taxon>Actinomycetes</taxon>
        <taxon>Micrococcales</taxon>
        <taxon>Microbacteriaceae</taxon>
        <taxon>Lysinimonas</taxon>
    </lineage>
</organism>
<evidence type="ECO:0000256" key="3">
    <source>
        <dbReference type="ARBA" id="ARBA00023012"/>
    </source>
</evidence>
<dbReference type="Pfam" id="PF13185">
    <property type="entry name" value="GAF_2"/>
    <property type="match status" value="2"/>
</dbReference>
<dbReference type="CDD" id="cd16917">
    <property type="entry name" value="HATPase_UhpB-NarQ-NarX-like"/>
    <property type="match status" value="1"/>
</dbReference>
<dbReference type="SUPFAM" id="SSF55874">
    <property type="entry name" value="ATPase domain of HSP90 chaperone/DNA topoisomerase II/histidine kinase"/>
    <property type="match status" value="1"/>
</dbReference>
<reference evidence="7" key="1">
    <citation type="journal article" date="2019" name="Int. J. Syst. Evol. Microbiol.">
        <title>The Global Catalogue of Microorganisms (GCM) 10K type strain sequencing project: providing services to taxonomists for standard genome sequencing and annotation.</title>
        <authorList>
            <consortium name="The Broad Institute Genomics Platform"/>
            <consortium name="The Broad Institute Genome Sequencing Center for Infectious Disease"/>
            <person name="Wu L."/>
            <person name="Ma J."/>
        </authorList>
    </citation>
    <scope>NUCLEOTIDE SEQUENCE [LARGE SCALE GENOMIC DNA]</scope>
    <source>
        <strain evidence="7">CGMCC 4.6997</strain>
    </source>
</reference>
<keyword evidence="2" id="KW-0418">Kinase</keyword>
<gene>
    <name evidence="6" type="ORF">ACFPJ4_07775</name>
</gene>
<evidence type="ECO:0000313" key="6">
    <source>
        <dbReference type="EMBL" id="MFC5502134.1"/>
    </source>
</evidence>
<proteinExistence type="predicted"/>
<dbReference type="InterPro" id="IPR003018">
    <property type="entry name" value="GAF"/>
</dbReference>
<feature type="domain" description="GAF" evidence="4">
    <location>
        <begin position="218"/>
        <end position="362"/>
    </location>
</feature>
<evidence type="ECO:0000256" key="1">
    <source>
        <dbReference type="ARBA" id="ARBA00022679"/>
    </source>
</evidence>
<feature type="domain" description="Histidine kinase/HSP90-like ATPase" evidence="5">
    <location>
        <begin position="472"/>
        <end position="562"/>
    </location>
</feature>
<feature type="domain" description="GAF" evidence="4">
    <location>
        <begin position="53"/>
        <end position="199"/>
    </location>
</feature>
<dbReference type="InterPro" id="IPR029016">
    <property type="entry name" value="GAF-like_dom_sf"/>
</dbReference>
<dbReference type="Pfam" id="PF07730">
    <property type="entry name" value="HisKA_3"/>
    <property type="match status" value="1"/>
</dbReference>
<evidence type="ECO:0000259" key="4">
    <source>
        <dbReference type="SMART" id="SM00065"/>
    </source>
</evidence>
<dbReference type="Gene3D" id="3.30.565.10">
    <property type="entry name" value="Histidine kinase-like ATPase, C-terminal domain"/>
    <property type="match status" value="1"/>
</dbReference>
<dbReference type="InterPro" id="IPR050482">
    <property type="entry name" value="Sensor_HK_TwoCompSys"/>
</dbReference>
<keyword evidence="3" id="KW-0902">Two-component regulatory system</keyword>